<comment type="similarity">
    <text evidence="1">Belongs to the non-flavoprotein flavin reductase family.</text>
</comment>
<dbReference type="GO" id="GO:0010181">
    <property type="term" value="F:FMN binding"/>
    <property type="evidence" value="ECO:0007669"/>
    <property type="project" value="InterPro"/>
</dbReference>
<dbReference type="GO" id="GO:0042602">
    <property type="term" value="F:riboflavin reductase (NADPH) activity"/>
    <property type="evidence" value="ECO:0007669"/>
    <property type="project" value="TreeGrafter"/>
</dbReference>
<proteinExistence type="inferred from homology"/>
<dbReference type="InterPro" id="IPR012349">
    <property type="entry name" value="Split_barrel_FMN-bd"/>
</dbReference>
<dbReference type="SUPFAM" id="SSF50475">
    <property type="entry name" value="FMN-binding split barrel"/>
    <property type="match status" value="1"/>
</dbReference>
<dbReference type="EMBL" id="BANU01000001">
    <property type="protein sequence ID" value="GAC59278.1"/>
    <property type="molecule type" value="Genomic_DNA"/>
</dbReference>
<accession>L7LGT9</accession>
<keyword evidence="5" id="KW-1185">Reference proteome</keyword>
<evidence type="ECO:0000256" key="2">
    <source>
        <dbReference type="ARBA" id="ARBA00023002"/>
    </source>
</evidence>
<dbReference type="SMART" id="SM00903">
    <property type="entry name" value="Flavin_Reduct"/>
    <property type="match status" value="1"/>
</dbReference>
<dbReference type="AlphaFoldDB" id="L7LGT9"/>
<dbReference type="PANTHER" id="PTHR30466:SF15">
    <property type="entry name" value="POSSIBLE OXIDOREDUCTASE"/>
    <property type="match status" value="1"/>
</dbReference>
<dbReference type="InterPro" id="IPR050268">
    <property type="entry name" value="NADH-dep_flavin_reductase"/>
</dbReference>
<gene>
    <name evidence="4" type="ORF">GSI01S_01_02430</name>
</gene>
<dbReference type="InterPro" id="IPR002563">
    <property type="entry name" value="Flavin_Rdtase-like_dom"/>
</dbReference>
<organism evidence="4 5">
    <name type="scientific">Gordonia sihwensis NBRC 108236</name>
    <dbReference type="NCBI Taxonomy" id="1223544"/>
    <lineage>
        <taxon>Bacteria</taxon>
        <taxon>Bacillati</taxon>
        <taxon>Actinomycetota</taxon>
        <taxon>Actinomycetes</taxon>
        <taxon>Mycobacteriales</taxon>
        <taxon>Gordoniaceae</taxon>
        <taxon>Gordonia</taxon>
    </lineage>
</organism>
<evidence type="ECO:0000259" key="3">
    <source>
        <dbReference type="SMART" id="SM00903"/>
    </source>
</evidence>
<feature type="domain" description="Flavin reductase like" evidence="3">
    <location>
        <begin position="13"/>
        <end position="153"/>
    </location>
</feature>
<reference evidence="4 5" key="1">
    <citation type="submission" date="2012-12" db="EMBL/GenBank/DDBJ databases">
        <title>Whole genome shotgun sequence of Gordonia sihwensis NBRC 108236.</title>
        <authorList>
            <person name="Yoshida I."/>
            <person name="Hosoyama A."/>
            <person name="Tsuchikane K."/>
            <person name="Ando Y."/>
            <person name="Baba S."/>
            <person name="Ohji S."/>
            <person name="Hamada M."/>
            <person name="Tamura T."/>
            <person name="Yamazoe A."/>
            <person name="Yamazaki S."/>
            <person name="Fujita N."/>
        </authorList>
    </citation>
    <scope>NUCLEOTIDE SEQUENCE [LARGE SCALE GENOMIC DNA]</scope>
    <source>
        <strain evidence="4 5">NBRC 108236</strain>
    </source>
</reference>
<dbReference type="RefSeq" id="WP_006894462.1">
    <property type="nucleotide sequence ID" value="NZ_BANU01000001.1"/>
</dbReference>
<dbReference type="Pfam" id="PF01613">
    <property type="entry name" value="Flavin_Reduct"/>
    <property type="match status" value="1"/>
</dbReference>
<dbReference type="PANTHER" id="PTHR30466">
    <property type="entry name" value="FLAVIN REDUCTASE"/>
    <property type="match status" value="1"/>
</dbReference>
<dbReference type="eggNOG" id="COG1853">
    <property type="taxonomic scope" value="Bacteria"/>
</dbReference>
<evidence type="ECO:0000256" key="1">
    <source>
        <dbReference type="ARBA" id="ARBA00008898"/>
    </source>
</evidence>
<comment type="caution">
    <text evidence="4">The sequence shown here is derived from an EMBL/GenBank/DDBJ whole genome shotgun (WGS) entry which is preliminary data.</text>
</comment>
<keyword evidence="2" id="KW-0560">Oxidoreductase</keyword>
<evidence type="ECO:0000313" key="5">
    <source>
        <dbReference type="Proteomes" id="UP000035083"/>
    </source>
</evidence>
<protein>
    <submittedName>
        <fullName evidence="4">Putative oxidoreductase</fullName>
    </submittedName>
</protein>
<name>L7LGT9_9ACTN</name>
<dbReference type="Proteomes" id="UP000035083">
    <property type="component" value="Unassembled WGS sequence"/>
</dbReference>
<dbReference type="Gene3D" id="2.30.110.10">
    <property type="entry name" value="Electron Transport, Fmn-binding Protein, Chain A"/>
    <property type="match status" value="1"/>
</dbReference>
<evidence type="ECO:0000313" key="4">
    <source>
        <dbReference type="EMBL" id="GAC59278.1"/>
    </source>
</evidence>
<sequence length="166" mass="17287">MDDGPVRGFEAMMASIDSSVYLVTAAADGRRAGCLVGFAAQMSIEPERFVAGISRQNHTYPIAAAAGHLGVHVVSREHLDLARLFGGETGDEVDKFERCRWVPGPHGVPILSDAEAWFVGRVLARHDVGDHTCHVLAPVAGGGSAGGRGGLAGLADVDDLEPGHPA</sequence>